<feature type="region of interest" description="Disordered" evidence="1">
    <location>
        <begin position="99"/>
        <end position="292"/>
    </location>
</feature>
<feature type="compositionally biased region" description="Basic and acidic residues" evidence="1">
    <location>
        <begin position="205"/>
        <end position="218"/>
    </location>
</feature>
<feature type="compositionally biased region" description="Polar residues" evidence="1">
    <location>
        <begin position="1"/>
        <end position="17"/>
    </location>
</feature>
<dbReference type="STRING" id="1684307.A0A316U9D8"/>
<dbReference type="RefSeq" id="XP_025348624.1">
    <property type="nucleotide sequence ID" value="XM_025489496.1"/>
</dbReference>
<organism evidence="2 3">
    <name type="scientific">Pseudomicrostroma glucosiphilum</name>
    <dbReference type="NCBI Taxonomy" id="1684307"/>
    <lineage>
        <taxon>Eukaryota</taxon>
        <taxon>Fungi</taxon>
        <taxon>Dikarya</taxon>
        <taxon>Basidiomycota</taxon>
        <taxon>Ustilaginomycotina</taxon>
        <taxon>Exobasidiomycetes</taxon>
        <taxon>Microstromatales</taxon>
        <taxon>Microstromatales incertae sedis</taxon>
        <taxon>Pseudomicrostroma</taxon>
    </lineage>
</organism>
<feature type="compositionally biased region" description="Polar residues" evidence="1">
    <location>
        <begin position="160"/>
        <end position="177"/>
    </location>
</feature>
<protein>
    <submittedName>
        <fullName evidence="2">Uncharacterized protein</fullName>
    </submittedName>
</protein>
<sequence>MEEGVSQMSLGSPSGPGTCSRGGIAGLNSRGGKGRGGGRAGMAKRNLASLAPGGLPGTDDGRSFGPRAGDVGTRSPANQQIHKEVAENTAGMSKLALLAQKRKAAAAAASQPAATLSPSKRSPETGAGIAATQAGVVAAGGSAAAMQSADAGRPSKLQALAQSGQPKQATPVSQTASPALPASGPPTDASGKPLSKLQQKALAAKQERERKEAQKRTAESGMQGGEGMDIDGSHNTVVSLEADSTPSRLLPGGLAELSLFPTRMSTPSAHPRRSEVGELLAQSTDLPQPDPSTFLSLVAGDEVSKAAFVEPSPDDKVVKARQGTKLGA</sequence>
<feature type="compositionally biased region" description="Gly residues" evidence="1">
    <location>
        <begin position="23"/>
        <end position="40"/>
    </location>
</feature>
<dbReference type="AlphaFoldDB" id="A0A316U9D8"/>
<reference evidence="2 3" key="1">
    <citation type="journal article" date="2018" name="Mol. Biol. Evol.">
        <title>Broad Genomic Sampling Reveals a Smut Pathogenic Ancestry of the Fungal Clade Ustilaginomycotina.</title>
        <authorList>
            <person name="Kijpornyongpan T."/>
            <person name="Mondo S.J."/>
            <person name="Barry K."/>
            <person name="Sandor L."/>
            <person name="Lee J."/>
            <person name="Lipzen A."/>
            <person name="Pangilinan J."/>
            <person name="LaButti K."/>
            <person name="Hainaut M."/>
            <person name="Henrissat B."/>
            <person name="Grigoriev I.V."/>
            <person name="Spatafora J.W."/>
            <person name="Aime M.C."/>
        </authorList>
    </citation>
    <scope>NUCLEOTIDE SEQUENCE [LARGE SCALE GENOMIC DNA]</scope>
    <source>
        <strain evidence="2 3">MCA 4718</strain>
    </source>
</reference>
<name>A0A316U9D8_9BASI</name>
<evidence type="ECO:0000313" key="2">
    <source>
        <dbReference type="EMBL" id="PWN21464.1"/>
    </source>
</evidence>
<feature type="compositionally biased region" description="Low complexity" evidence="1">
    <location>
        <begin position="99"/>
        <end position="152"/>
    </location>
</feature>
<feature type="region of interest" description="Disordered" evidence="1">
    <location>
        <begin position="1"/>
        <end position="87"/>
    </location>
</feature>
<feature type="compositionally biased region" description="Polar residues" evidence="1">
    <location>
        <begin position="281"/>
        <end position="292"/>
    </location>
</feature>
<dbReference type="Proteomes" id="UP000245942">
    <property type="component" value="Unassembled WGS sequence"/>
</dbReference>
<feature type="compositionally biased region" description="Polar residues" evidence="1">
    <location>
        <begin position="233"/>
        <end position="247"/>
    </location>
</feature>
<accession>A0A316U9D8</accession>
<dbReference type="GeneID" id="37011230"/>
<gene>
    <name evidence="2" type="ORF">BCV69DRAFT_170798</name>
</gene>
<dbReference type="EMBL" id="KZ819325">
    <property type="protein sequence ID" value="PWN21464.1"/>
    <property type="molecule type" value="Genomic_DNA"/>
</dbReference>
<keyword evidence="3" id="KW-1185">Reference proteome</keyword>
<proteinExistence type="predicted"/>
<evidence type="ECO:0000313" key="3">
    <source>
        <dbReference type="Proteomes" id="UP000245942"/>
    </source>
</evidence>
<evidence type="ECO:0000256" key="1">
    <source>
        <dbReference type="SAM" id="MobiDB-lite"/>
    </source>
</evidence>